<dbReference type="SUPFAM" id="SSF52266">
    <property type="entry name" value="SGNH hydrolase"/>
    <property type="match status" value="1"/>
</dbReference>
<evidence type="ECO:0000313" key="1">
    <source>
        <dbReference type="EMBL" id="GAG09786.1"/>
    </source>
</evidence>
<sequence length="221" mass="24433">MVVHQYRGGLGRTLAALADGAATLGFAGGSITDPRAGHNWPEAVIAWFVETFPDVRFSVENMAIGATGSESAIFRAQRDLIDRGCDLVFIEYAVNDVGMSTEKRGRTREGLLRKLLAGEGRDVVLAYTFGRAMYDDMLDGRVPDTIAEFEQLGEHYNLGSVWMGLHTLREVQAGRMRWEHWMPDGVHPQLRGSLSYAQSVIEFCRRELIDSPSDAAIPTGK</sequence>
<evidence type="ECO:0008006" key="2">
    <source>
        <dbReference type="Google" id="ProtNLM"/>
    </source>
</evidence>
<feature type="non-terminal residue" evidence="1">
    <location>
        <position position="221"/>
    </location>
</feature>
<dbReference type="PANTHER" id="PTHR34407:SF1">
    <property type="entry name" value="SGNH HYDROLASE-TYPE ESTERASE DOMAIN-CONTAINING PROTEIN"/>
    <property type="match status" value="1"/>
</dbReference>
<dbReference type="CDD" id="cd00229">
    <property type="entry name" value="SGNH_hydrolase"/>
    <property type="match status" value="1"/>
</dbReference>
<organism evidence="1">
    <name type="scientific">marine sediment metagenome</name>
    <dbReference type="NCBI Taxonomy" id="412755"/>
    <lineage>
        <taxon>unclassified sequences</taxon>
        <taxon>metagenomes</taxon>
        <taxon>ecological metagenomes</taxon>
    </lineage>
</organism>
<accession>X0WAU3</accession>
<dbReference type="PANTHER" id="PTHR34407">
    <property type="entry name" value="EXPRESSED PROTEIN"/>
    <property type="match status" value="1"/>
</dbReference>
<reference evidence="1" key="1">
    <citation type="journal article" date="2014" name="Front. Microbiol.">
        <title>High frequency of phylogenetically diverse reductive dehalogenase-homologous genes in deep subseafloor sedimentary metagenomes.</title>
        <authorList>
            <person name="Kawai M."/>
            <person name="Futagami T."/>
            <person name="Toyoda A."/>
            <person name="Takaki Y."/>
            <person name="Nishi S."/>
            <person name="Hori S."/>
            <person name="Arai W."/>
            <person name="Tsubouchi T."/>
            <person name="Morono Y."/>
            <person name="Uchiyama I."/>
            <person name="Ito T."/>
            <person name="Fujiyama A."/>
            <person name="Inagaki F."/>
            <person name="Takami H."/>
        </authorList>
    </citation>
    <scope>NUCLEOTIDE SEQUENCE</scope>
    <source>
        <strain evidence="1">Expedition CK06-06</strain>
    </source>
</reference>
<proteinExistence type="predicted"/>
<gene>
    <name evidence="1" type="ORF">S01H1_37095</name>
</gene>
<comment type="caution">
    <text evidence="1">The sequence shown here is derived from an EMBL/GenBank/DDBJ whole genome shotgun (WGS) entry which is preliminary data.</text>
</comment>
<dbReference type="AlphaFoldDB" id="X0WAU3"/>
<dbReference type="EMBL" id="BARS01023284">
    <property type="protein sequence ID" value="GAG09786.1"/>
    <property type="molecule type" value="Genomic_DNA"/>
</dbReference>
<protein>
    <recommendedName>
        <fullName evidence="2">SGNH hydrolase-type esterase domain-containing protein</fullName>
    </recommendedName>
</protein>
<name>X0WAU3_9ZZZZ</name>
<dbReference type="Gene3D" id="3.40.50.1110">
    <property type="entry name" value="SGNH hydrolase"/>
    <property type="match status" value="1"/>
</dbReference>
<dbReference type="InterPro" id="IPR036514">
    <property type="entry name" value="SGNH_hydro_sf"/>
</dbReference>